<feature type="compositionally biased region" description="Basic residues" evidence="1">
    <location>
        <begin position="1"/>
        <end position="11"/>
    </location>
</feature>
<sequence length="112" mass="12836">MTSRKQKKKFSLKTTGTARQNCHNSKDFGTSRAASNLLGKRKRQVESRSNESHNSTESMDIDMDIIYVIPGDIPDLTSLIVGDNELYSHSFSKKYLTFFEENLCEGREKRKL</sequence>
<dbReference type="EMBL" id="JAYMYS010000005">
    <property type="protein sequence ID" value="KAK7392936.1"/>
    <property type="molecule type" value="Genomic_DNA"/>
</dbReference>
<keyword evidence="3" id="KW-1185">Reference proteome</keyword>
<accession>A0AAN9SBN0</accession>
<feature type="compositionally biased region" description="Polar residues" evidence="1">
    <location>
        <begin position="12"/>
        <end position="23"/>
    </location>
</feature>
<gene>
    <name evidence="2" type="ORF">VNO78_21386</name>
</gene>
<dbReference type="AlphaFoldDB" id="A0AAN9SBN0"/>
<name>A0AAN9SBN0_PSOTE</name>
<comment type="caution">
    <text evidence="2">The sequence shown here is derived from an EMBL/GenBank/DDBJ whole genome shotgun (WGS) entry which is preliminary data.</text>
</comment>
<organism evidence="2 3">
    <name type="scientific">Psophocarpus tetragonolobus</name>
    <name type="common">Winged bean</name>
    <name type="synonym">Dolichos tetragonolobus</name>
    <dbReference type="NCBI Taxonomy" id="3891"/>
    <lineage>
        <taxon>Eukaryota</taxon>
        <taxon>Viridiplantae</taxon>
        <taxon>Streptophyta</taxon>
        <taxon>Embryophyta</taxon>
        <taxon>Tracheophyta</taxon>
        <taxon>Spermatophyta</taxon>
        <taxon>Magnoliopsida</taxon>
        <taxon>eudicotyledons</taxon>
        <taxon>Gunneridae</taxon>
        <taxon>Pentapetalae</taxon>
        <taxon>rosids</taxon>
        <taxon>fabids</taxon>
        <taxon>Fabales</taxon>
        <taxon>Fabaceae</taxon>
        <taxon>Papilionoideae</taxon>
        <taxon>50 kb inversion clade</taxon>
        <taxon>NPAAA clade</taxon>
        <taxon>indigoferoid/millettioid clade</taxon>
        <taxon>Phaseoleae</taxon>
        <taxon>Psophocarpus</taxon>
    </lineage>
</organism>
<evidence type="ECO:0000313" key="2">
    <source>
        <dbReference type="EMBL" id="KAK7392936.1"/>
    </source>
</evidence>
<feature type="region of interest" description="Disordered" evidence="1">
    <location>
        <begin position="1"/>
        <end position="57"/>
    </location>
</feature>
<evidence type="ECO:0000313" key="3">
    <source>
        <dbReference type="Proteomes" id="UP001386955"/>
    </source>
</evidence>
<reference evidence="2 3" key="1">
    <citation type="submission" date="2024-01" db="EMBL/GenBank/DDBJ databases">
        <title>The genomes of 5 underutilized Papilionoideae crops provide insights into root nodulation and disease resistanc.</title>
        <authorList>
            <person name="Jiang F."/>
        </authorList>
    </citation>
    <scope>NUCLEOTIDE SEQUENCE [LARGE SCALE GENOMIC DNA]</scope>
    <source>
        <strain evidence="2">DUOXIRENSHENG_FW03</strain>
        <tissue evidence="2">Leaves</tissue>
    </source>
</reference>
<evidence type="ECO:0000256" key="1">
    <source>
        <dbReference type="SAM" id="MobiDB-lite"/>
    </source>
</evidence>
<protein>
    <submittedName>
        <fullName evidence="2">Uncharacterized protein</fullName>
    </submittedName>
</protein>
<dbReference type="Proteomes" id="UP001386955">
    <property type="component" value="Unassembled WGS sequence"/>
</dbReference>
<proteinExistence type="predicted"/>